<dbReference type="AlphaFoldDB" id="A0A2P6CFA3"/>
<dbReference type="EMBL" id="MSCK01000001">
    <property type="protein sequence ID" value="PQJ73590.1"/>
    <property type="molecule type" value="Genomic_DNA"/>
</dbReference>
<evidence type="ECO:0000313" key="1">
    <source>
        <dbReference type="EMBL" id="PQJ73590.1"/>
    </source>
</evidence>
<dbReference type="OrthoDB" id="786308at2"/>
<dbReference type="RefSeq" id="WP_105049253.1">
    <property type="nucleotide sequence ID" value="NZ_CP150661.1"/>
</dbReference>
<dbReference type="Pfam" id="PF13481">
    <property type="entry name" value="AAA_25"/>
    <property type="match status" value="1"/>
</dbReference>
<evidence type="ECO:0000313" key="2">
    <source>
        <dbReference type="Proteomes" id="UP000247345"/>
    </source>
</evidence>
<dbReference type="Gene3D" id="3.40.50.300">
    <property type="entry name" value="P-loop containing nucleotide triphosphate hydrolases"/>
    <property type="match status" value="1"/>
</dbReference>
<organism evidence="1 2">
    <name type="scientific">Polaribacter butkevichii</name>
    <dbReference type="NCBI Taxonomy" id="218490"/>
    <lineage>
        <taxon>Bacteria</taxon>
        <taxon>Pseudomonadati</taxon>
        <taxon>Bacteroidota</taxon>
        <taxon>Flavobacteriia</taxon>
        <taxon>Flavobacteriales</taxon>
        <taxon>Flavobacteriaceae</taxon>
    </lineage>
</organism>
<reference evidence="1 2" key="1">
    <citation type="submission" date="2016-12" db="EMBL/GenBank/DDBJ databases">
        <title>Trade-off between light-utilization and light-protection in marine flavobacteria.</title>
        <authorList>
            <person name="Kumagai Y."/>
            <person name="Yoshizawa S."/>
            <person name="Kogure K."/>
            <person name="Iwasaki W."/>
        </authorList>
    </citation>
    <scope>NUCLEOTIDE SEQUENCE [LARGE SCALE GENOMIC DNA]</scope>
    <source>
        <strain evidence="1 2">KCTC 12100</strain>
    </source>
</reference>
<proteinExistence type="predicted"/>
<dbReference type="Proteomes" id="UP000247345">
    <property type="component" value="Unassembled WGS sequence"/>
</dbReference>
<dbReference type="InterPro" id="IPR027417">
    <property type="entry name" value="P-loop_NTPase"/>
</dbReference>
<keyword evidence="2" id="KW-1185">Reference proteome</keyword>
<protein>
    <submittedName>
        <fullName evidence="1">LuxR family transcriptional regulator</fullName>
    </submittedName>
</protein>
<comment type="caution">
    <text evidence="1">The sequence shown here is derived from an EMBL/GenBank/DDBJ whole genome shotgun (WGS) entry which is preliminary data.</text>
</comment>
<gene>
    <name evidence="1" type="ORF">BTO14_10070</name>
</gene>
<sequence length="344" mass="39641">MIRDKVNLITKDIENNQKKLKNKGFEYGCLIIKEANTWVEEAKNRPIPNMLFSELWYESELCILFADTNLGKSILAVQIADSISKGKAIPGFKLESPPKRVLYLDFELSDKQFENRCSEEYENHYQFNKNFLRAEFHTELELPKEYKNIEEYLCATLSDIITKTKVSVLIVDNLTFLSSENEKAKDALVLMKTLKKISNTNNVSILVLAHTPKRDDSKPISKNDLAGSKMLMNFCDSCFAIGSSSQEASFRYIKQIKQRNTEHLYHSENVIVCSLDKETNFLEFHFEDFDSEKAHLQTSGSLNLEERDEQIKFLVSEGKTNVHIGEMLSLTEGAIRKRRKKLNI</sequence>
<name>A0A2P6CFA3_9FLAO</name>
<dbReference type="SUPFAM" id="SSF52540">
    <property type="entry name" value="P-loop containing nucleoside triphosphate hydrolases"/>
    <property type="match status" value="1"/>
</dbReference>
<accession>A0A2P6CFA3</accession>